<evidence type="ECO:0000313" key="1">
    <source>
        <dbReference type="EMBL" id="KIZ15959.1"/>
    </source>
</evidence>
<proteinExistence type="predicted"/>
<sequence>MERVADLAYHGFAGPTYRVFEDDLCRKSLPMLRGMLRSGKLPRLSQQKHQRRGIALYVHDEDLRLLHNSAEARDEIAVEILLRALKSFRDNGLVGGGWNPRHAGRHGACSLTTYFIGQCVWEFRRVYLRWRRARLLLAEHEVAMRSSDGLLQLLQTPSRLPGPDARVAGGSLSELINKRSAESQAVVLLAHAGYDDSQIAERLKTTAAAVRQHRYRLRRDIKRAEKAGRVWLPRQLRSESGEAL</sequence>
<dbReference type="PATRIC" id="fig|1240678.4.peg.4722"/>
<dbReference type="AlphaFoldDB" id="A0A0D7CI75"/>
<organism evidence="1 2">
    <name type="scientific">Streptomyces natalensis ATCC 27448</name>
    <dbReference type="NCBI Taxonomy" id="1240678"/>
    <lineage>
        <taxon>Bacteria</taxon>
        <taxon>Bacillati</taxon>
        <taxon>Actinomycetota</taxon>
        <taxon>Actinomycetes</taxon>
        <taxon>Kitasatosporales</taxon>
        <taxon>Streptomycetaceae</taxon>
        <taxon>Streptomyces</taxon>
    </lineage>
</organism>
<name>A0A0D7CI75_9ACTN</name>
<accession>A0A0D7CI75</accession>
<dbReference type="EMBL" id="JRKI01000029">
    <property type="protein sequence ID" value="KIZ15959.1"/>
    <property type="molecule type" value="Genomic_DNA"/>
</dbReference>
<gene>
    <name evidence="1" type="ORF">SNA_22155</name>
</gene>
<reference evidence="1 2" key="1">
    <citation type="submission" date="2014-09" db="EMBL/GenBank/DDBJ databases">
        <title>Draft genome sequence of Streptomyces natalensis ATCC 27448, producer of the antifungal pimaricin.</title>
        <authorList>
            <person name="Mendes M.V."/>
            <person name="Beites T."/>
            <person name="Pires S."/>
            <person name="Santos C.L."/>
            <person name="Moradas-Ferreira P."/>
        </authorList>
    </citation>
    <scope>NUCLEOTIDE SEQUENCE [LARGE SCALE GENOMIC DNA]</scope>
    <source>
        <strain evidence="1 2">ATCC 27448</strain>
    </source>
</reference>
<dbReference type="Proteomes" id="UP000032458">
    <property type="component" value="Unassembled WGS sequence"/>
</dbReference>
<keyword evidence="2" id="KW-1185">Reference proteome</keyword>
<comment type="caution">
    <text evidence="1">The sequence shown here is derived from an EMBL/GenBank/DDBJ whole genome shotgun (WGS) entry which is preliminary data.</text>
</comment>
<evidence type="ECO:0000313" key="2">
    <source>
        <dbReference type="Proteomes" id="UP000032458"/>
    </source>
</evidence>
<protein>
    <submittedName>
        <fullName evidence="1">Uncharacterized protein</fullName>
    </submittedName>
</protein>